<comment type="caution">
    <text evidence="1">The sequence shown here is derived from an EMBL/GenBank/DDBJ whole genome shotgun (WGS) entry which is preliminary data.</text>
</comment>
<gene>
    <name evidence="1" type="ORF">O181_104111</name>
</gene>
<evidence type="ECO:0000313" key="2">
    <source>
        <dbReference type="Proteomes" id="UP000765509"/>
    </source>
</evidence>
<reference evidence="1" key="1">
    <citation type="submission" date="2021-03" db="EMBL/GenBank/DDBJ databases">
        <title>Draft genome sequence of rust myrtle Austropuccinia psidii MF-1, a brazilian biotype.</title>
        <authorList>
            <person name="Quecine M.C."/>
            <person name="Pachon D.M.R."/>
            <person name="Bonatelli M.L."/>
            <person name="Correr F.H."/>
            <person name="Franceschini L.M."/>
            <person name="Leite T.F."/>
            <person name="Margarido G.R.A."/>
            <person name="Almeida C.A."/>
            <person name="Ferrarezi J.A."/>
            <person name="Labate C.A."/>
        </authorList>
    </citation>
    <scope>NUCLEOTIDE SEQUENCE</scope>
    <source>
        <strain evidence="1">MF-1</strain>
    </source>
</reference>
<dbReference type="OrthoDB" id="2595244at2759"/>
<dbReference type="Proteomes" id="UP000765509">
    <property type="component" value="Unassembled WGS sequence"/>
</dbReference>
<sequence length="206" mass="23620">MIQTLEDMIRRFCAYGLEFKDSDGFTHDWCTLIPALELAYKTSSHSSTGKTPAMLEKGWNPRLPYDTLKKDLVDIHPTASSFKIILDKARHHENRFMQDSFKYAKERWDNSHKLPDLKIGDLFLVSHLNFNNIGGPKKFKDSFAGSFMIKALHGPNAVQWEVTGELMNKHPTFLVSLIKPYSSSEKELFPLRNKPPLEIPPLEEGD</sequence>
<dbReference type="Gene3D" id="3.30.420.10">
    <property type="entry name" value="Ribonuclease H-like superfamily/Ribonuclease H"/>
    <property type="match status" value="1"/>
</dbReference>
<evidence type="ECO:0000313" key="1">
    <source>
        <dbReference type="EMBL" id="MBW0564396.1"/>
    </source>
</evidence>
<dbReference type="AlphaFoldDB" id="A0A9Q3PL37"/>
<dbReference type="InterPro" id="IPR036397">
    <property type="entry name" value="RNaseH_sf"/>
</dbReference>
<keyword evidence="2" id="KW-1185">Reference proteome</keyword>
<accession>A0A9Q3PL37</accession>
<name>A0A9Q3PL37_9BASI</name>
<evidence type="ECO:0008006" key="3">
    <source>
        <dbReference type="Google" id="ProtNLM"/>
    </source>
</evidence>
<protein>
    <recommendedName>
        <fullName evidence="3">Integrase catalytic domain-containing protein</fullName>
    </recommendedName>
</protein>
<organism evidence="1 2">
    <name type="scientific">Austropuccinia psidii MF-1</name>
    <dbReference type="NCBI Taxonomy" id="1389203"/>
    <lineage>
        <taxon>Eukaryota</taxon>
        <taxon>Fungi</taxon>
        <taxon>Dikarya</taxon>
        <taxon>Basidiomycota</taxon>
        <taxon>Pucciniomycotina</taxon>
        <taxon>Pucciniomycetes</taxon>
        <taxon>Pucciniales</taxon>
        <taxon>Sphaerophragmiaceae</taxon>
        <taxon>Austropuccinia</taxon>
    </lineage>
</organism>
<dbReference type="EMBL" id="AVOT02075760">
    <property type="protein sequence ID" value="MBW0564396.1"/>
    <property type="molecule type" value="Genomic_DNA"/>
</dbReference>
<proteinExistence type="predicted"/>
<dbReference type="GO" id="GO:0003676">
    <property type="term" value="F:nucleic acid binding"/>
    <property type="evidence" value="ECO:0007669"/>
    <property type="project" value="InterPro"/>
</dbReference>